<evidence type="ECO:0000313" key="3">
    <source>
        <dbReference type="Proteomes" id="UP000390335"/>
    </source>
</evidence>
<keyword evidence="1" id="KW-0472">Membrane</keyword>
<accession>A0ABQ0Z9F1</accession>
<name>A0ABQ0Z9F1_9HYPH</name>
<keyword evidence="3" id="KW-1185">Reference proteome</keyword>
<proteinExistence type="predicted"/>
<sequence>MNVDNGLPGANAMDDSKMERFMLKELLVIIAALVLVSVVLLAVIILGNY</sequence>
<dbReference type="EMBL" id="BLAJ01000005">
    <property type="protein sequence ID" value="GES51982.1"/>
    <property type="molecule type" value="Genomic_DNA"/>
</dbReference>
<evidence type="ECO:0000313" key="2">
    <source>
        <dbReference type="EMBL" id="GES51982.1"/>
    </source>
</evidence>
<organism evidence="2 3">
    <name type="scientific">Rhizobium dioscoreae</name>
    <dbReference type="NCBI Taxonomy" id="2653122"/>
    <lineage>
        <taxon>Bacteria</taxon>
        <taxon>Pseudomonadati</taxon>
        <taxon>Pseudomonadota</taxon>
        <taxon>Alphaproteobacteria</taxon>
        <taxon>Hyphomicrobiales</taxon>
        <taxon>Rhizobiaceae</taxon>
        <taxon>Rhizobium/Agrobacterium group</taxon>
        <taxon>Rhizobium</taxon>
    </lineage>
</organism>
<dbReference type="Proteomes" id="UP000390335">
    <property type="component" value="Unassembled WGS sequence"/>
</dbReference>
<reference evidence="2 3" key="1">
    <citation type="journal article" date="2020" name="Genome Biol. Evol.">
        <title>Rhizobium dioscoreae sp. nov., a plant growth-promoting bacterium isolated from yam (Dioscorea species).</title>
        <authorList>
            <person name="Ouyabe M."/>
            <person name="Tanaka N."/>
            <person name="Shiwa Y."/>
            <person name="Fujita N."/>
            <person name="Kikuno H."/>
            <person name="Babil P."/>
            <person name="Shiwachi H."/>
        </authorList>
    </citation>
    <scope>NUCLEOTIDE SEQUENCE [LARGE SCALE GENOMIC DNA]</scope>
    <source>
        <strain evidence="2 3">S-93</strain>
    </source>
</reference>
<evidence type="ECO:0000256" key="1">
    <source>
        <dbReference type="SAM" id="Phobius"/>
    </source>
</evidence>
<gene>
    <name evidence="2" type="ORF">RsS93_45960</name>
</gene>
<protein>
    <submittedName>
        <fullName evidence="2">Uncharacterized protein</fullName>
    </submittedName>
</protein>
<keyword evidence="1" id="KW-0812">Transmembrane</keyword>
<feature type="transmembrane region" description="Helical" evidence="1">
    <location>
        <begin position="26"/>
        <end position="46"/>
    </location>
</feature>
<keyword evidence="1" id="KW-1133">Transmembrane helix</keyword>
<comment type="caution">
    <text evidence="2">The sequence shown here is derived from an EMBL/GenBank/DDBJ whole genome shotgun (WGS) entry which is preliminary data.</text>
</comment>